<accession>A0A0F9JCH0</accession>
<gene>
    <name evidence="2" type="ORF">LCGC14_1470560</name>
</gene>
<keyword evidence="1" id="KW-0472">Membrane</keyword>
<comment type="caution">
    <text evidence="2">The sequence shown here is derived from an EMBL/GenBank/DDBJ whole genome shotgun (WGS) entry which is preliminary data.</text>
</comment>
<protein>
    <submittedName>
        <fullName evidence="2">Uncharacterized protein</fullName>
    </submittedName>
</protein>
<dbReference type="EMBL" id="LAZR01010338">
    <property type="protein sequence ID" value="KKM67499.1"/>
    <property type="molecule type" value="Genomic_DNA"/>
</dbReference>
<feature type="transmembrane region" description="Helical" evidence="1">
    <location>
        <begin position="7"/>
        <end position="25"/>
    </location>
</feature>
<organism evidence="2">
    <name type="scientific">marine sediment metagenome</name>
    <dbReference type="NCBI Taxonomy" id="412755"/>
    <lineage>
        <taxon>unclassified sequences</taxon>
        <taxon>metagenomes</taxon>
        <taxon>ecological metagenomes</taxon>
    </lineage>
</organism>
<proteinExistence type="predicted"/>
<keyword evidence="1" id="KW-1133">Transmembrane helix</keyword>
<sequence>MWNLIKAILMVTVMILLTYLLAYHWNVVVTFFSSIIDWIVYWMTAASTGPPEVITP</sequence>
<keyword evidence="1" id="KW-0812">Transmembrane</keyword>
<reference evidence="2" key="1">
    <citation type="journal article" date="2015" name="Nature">
        <title>Complex archaea that bridge the gap between prokaryotes and eukaryotes.</title>
        <authorList>
            <person name="Spang A."/>
            <person name="Saw J.H."/>
            <person name="Jorgensen S.L."/>
            <person name="Zaremba-Niedzwiedzka K."/>
            <person name="Martijn J."/>
            <person name="Lind A.E."/>
            <person name="van Eijk R."/>
            <person name="Schleper C."/>
            <person name="Guy L."/>
            <person name="Ettema T.J."/>
        </authorList>
    </citation>
    <scope>NUCLEOTIDE SEQUENCE</scope>
</reference>
<dbReference type="AlphaFoldDB" id="A0A0F9JCH0"/>
<name>A0A0F9JCH0_9ZZZZ</name>
<evidence type="ECO:0000313" key="2">
    <source>
        <dbReference type="EMBL" id="KKM67499.1"/>
    </source>
</evidence>
<evidence type="ECO:0000256" key="1">
    <source>
        <dbReference type="SAM" id="Phobius"/>
    </source>
</evidence>